<reference evidence="7 8" key="1">
    <citation type="journal article" date="2023" name="Hortic Res">
        <title>Pangenome of water caltrop reveals structural variations and asymmetric subgenome divergence after allopolyploidization.</title>
        <authorList>
            <person name="Zhang X."/>
            <person name="Chen Y."/>
            <person name="Wang L."/>
            <person name="Yuan Y."/>
            <person name="Fang M."/>
            <person name="Shi L."/>
            <person name="Lu R."/>
            <person name="Comes H.P."/>
            <person name="Ma Y."/>
            <person name="Chen Y."/>
            <person name="Huang G."/>
            <person name="Zhou Y."/>
            <person name="Zheng Z."/>
            <person name="Qiu Y."/>
        </authorList>
    </citation>
    <scope>NUCLEOTIDE SEQUENCE [LARGE SCALE GENOMIC DNA]</scope>
    <source>
        <tissue evidence="7">Roots</tissue>
    </source>
</reference>
<name>A0AAN7K0G0_9MYRT</name>
<dbReference type="GO" id="GO:0035251">
    <property type="term" value="F:UDP-glucosyltransferase activity"/>
    <property type="evidence" value="ECO:0007669"/>
    <property type="project" value="TreeGrafter"/>
</dbReference>
<evidence type="ECO:0000256" key="1">
    <source>
        <dbReference type="ARBA" id="ARBA00009995"/>
    </source>
</evidence>
<dbReference type="Proteomes" id="UP001345219">
    <property type="component" value="Chromosome 15"/>
</dbReference>
<dbReference type="Gene3D" id="3.40.50.2000">
    <property type="entry name" value="Glycogen Phosphorylase B"/>
    <property type="match status" value="2"/>
</dbReference>
<dbReference type="SUPFAM" id="SSF53756">
    <property type="entry name" value="UDP-Glycosyltransferase/glycogen phosphorylase"/>
    <property type="match status" value="1"/>
</dbReference>
<keyword evidence="2 4" id="KW-0328">Glycosyltransferase</keyword>
<dbReference type="EC" id="2.4.1.-" evidence="5"/>
<dbReference type="InterPro" id="IPR002213">
    <property type="entry name" value="UDP_glucos_trans"/>
</dbReference>
<dbReference type="CDD" id="cd03784">
    <property type="entry name" value="GT1_Gtf-like"/>
    <property type="match status" value="1"/>
</dbReference>
<protein>
    <recommendedName>
        <fullName evidence="5">Glycosyltransferase</fullName>
        <ecNumber evidence="5">2.4.1.-</ecNumber>
    </recommendedName>
</protein>
<gene>
    <name evidence="7" type="ORF">SAY87_018767</name>
</gene>
<dbReference type="PANTHER" id="PTHR48047">
    <property type="entry name" value="GLYCOSYLTRANSFERASE"/>
    <property type="match status" value="1"/>
</dbReference>
<evidence type="ECO:0000256" key="3">
    <source>
        <dbReference type="ARBA" id="ARBA00022679"/>
    </source>
</evidence>
<keyword evidence="3 4" id="KW-0808">Transferase</keyword>
<evidence type="ECO:0000256" key="6">
    <source>
        <dbReference type="SAM" id="MobiDB-lite"/>
    </source>
</evidence>
<sequence length="487" mass="53352">MGSSSAPLPPVEMFFFPFVGGGHQIPMVDIARVFAAHGASSTILAAPSSAPVFQRSIDGDQKSGRTIRVHTFQLHEDAVSLDTDTSAAPSTDTSALLEPLRELLIERKPNCIVVDSFHRWSAEVIDATGVLRIVFNGNGCFSRCSFEMLDAHKPHEGLDSEYEPFVIPGLPHKIEMTRSQLPHFHKAPPDGGNQPSGHRRGRPNNNHFGVVVNSFYDLEPQYVDCFRNVMGNRAWLVGPVSLFNRNVEDKAVRGKASSVDEQTCLDWLDAKGPGSVLYVSFGSLARLSSRQLHELAHGLEASGQNFVWVIGKVSGSEGNGEISADGDWLPDGFEERMGETEQGLLIRGWAPQLLILEHPSVGGFMTHCGWNSTLEGVSSGLPMVTFPISAEQFFNEKFIVDVLGIGVKSGSVEWSSWSWRNEVIEPVGREKVEAAVRKLMGGGVEAEEMRRKAKEVKEMARRAINQGGTSYADADSLIRELQNRNGD</sequence>
<dbReference type="PROSITE" id="PS00375">
    <property type="entry name" value="UDPGT"/>
    <property type="match status" value="1"/>
</dbReference>
<evidence type="ECO:0000256" key="5">
    <source>
        <dbReference type="RuleBase" id="RU362057"/>
    </source>
</evidence>
<dbReference type="FunFam" id="3.40.50.2000:FF:000047">
    <property type="entry name" value="Glycosyltransferase"/>
    <property type="match status" value="1"/>
</dbReference>
<dbReference type="EMBL" id="JAXIOK010000012">
    <property type="protein sequence ID" value="KAK4757466.1"/>
    <property type="molecule type" value="Genomic_DNA"/>
</dbReference>
<dbReference type="AlphaFoldDB" id="A0AAN7K0G0"/>
<organism evidence="7 8">
    <name type="scientific">Trapa incisa</name>
    <dbReference type="NCBI Taxonomy" id="236973"/>
    <lineage>
        <taxon>Eukaryota</taxon>
        <taxon>Viridiplantae</taxon>
        <taxon>Streptophyta</taxon>
        <taxon>Embryophyta</taxon>
        <taxon>Tracheophyta</taxon>
        <taxon>Spermatophyta</taxon>
        <taxon>Magnoliopsida</taxon>
        <taxon>eudicotyledons</taxon>
        <taxon>Gunneridae</taxon>
        <taxon>Pentapetalae</taxon>
        <taxon>rosids</taxon>
        <taxon>malvids</taxon>
        <taxon>Myrtales</taxon>
        <taxon>Lythraceae</taxon>
        <taxon>Trapa</taxon>
    </lineage>
</organism>
<feature type="region of interest" description="Disordered" evidence="6">
    <location>
        <begin position="183"/>
        <end position="203"/>
    </location>
</feature>
<evidence type="ECO:0000313" key="8">
    <source>
        <dbReference type="Proteomes" id="UP001345219"/>
    </source>
</evidence>
<dbReference type="Pfam" id="PF00201">
    <property type="entry name" value="UDPGT"/>
    <property type="match status" value="1"/>
</dbReference>
<accession>A0AAN7K0G0</accession>
<keyword evidence="8" id="KW-1185">Reference proteome</keyword>
<comment type="caution">
    <text evidence="7">The sequence shown here is derived from an EMBL/GenBank/DDBJ whole genome shotgun (WGS) entry which is preliminary data.</text>
</comment>
<proteinExistence type="inferred from homology"/>
<comment type="similarity">
    <text evidence="1 4">Belongs to the UDP-glycosyltransferase family.</text>
</comment>
<evidence type="ECO:0000256" key="4">
    <source>
        <dbReference type="RuleBase" id="RU003718"/>
    </source>
</evidence>
<dbReference type="InterPro" id="IPR035595">
    <property type="entry name" value="UDP_glycos_trans_CS"/>
</dbReference>
<evidence type="ECO:0000256" key="2">
    <source>
        <dbReference type="ARBA" id="ARBA00022676"/>
    </source>
</evidence>
<evidence type="ECO:0000313" key="7">
    <source>
        <dbReference type="EMBL" id="KAK4757466.1"/>
    </source>
</evidence>
<dbReference type="PANTHER" id="PTHR48047:SF81">
    <property type="entry name" value="GLYCOSYLTRANSFERASE"/>
    <property type="match status" value="1"/>
</dbReference>